<dbReference type="AlphaFoldDB" id="A0A0F9R7V0"/>
<proteinExistence type="predicted"/>
<organism evidence="1">
    <name type="scientific">marine sediment metagenome</name>
    <dbReference type="NCBI Taxonomy" id="412755"/>
    <lineage>
        <taxon>unclassified sequences</taxon>
        <taxon>metagenomes</taxon>
        <taxon>ecological metagenomes</taxon>
    </lineage>
</organism>
<protein>
    <submittedName>
        <fullName evidence="1">Uncharacterized protein</fullName>
    </submittedName>
</protein>
<accession>A0A0F9R7V0</accession>
<comment type="caution">
    <text evidence="1">The sequence shown here is derived from an EMBL/GenBank/DDBJ whole genome shotgun (WGS) entry which is preliminary data.</text>
</comment>
<evidence type="ECO:0000313" key="1">
    <source>
        <dbReference type="EMBL" id="KKN21301.1"/>
    </source>
</evidence>
<gene>
    <name evidence="1" type="ORF">LCGC14_0926790</name>
</gene>
<sequence>MILVSFYGGQYKAWHFDNLSVIQGFAQNLKGIKRLFKFVPGTSELQEINALGVPIKR</sequence>
<name>A0A0F9R7V0_9ZZZZ</name>
<reference evidence="1" key="1">
    <citation type="journal article" date="2015" name="Nature">
        <title>Complex archaea that bridge the gap between prokaryotes and eukaryotes.</title>
        <authorList>
            <person name="Spang A."/>
            <person name="Saw J.H."/>
            <person name="Jorgensen S.L."/>
            <person name="Zaremba-Niedzwiedzka K."/>
            <person name="Martijn J."/>
            <person name="Lind A.E."/>
            <person name="van Eijk R."/>
            <person name="Schleper C."/>
            <person name="Guy L."/>
            <person name="Ettema T.J."/>
        </authorList>
    </citation>
    <scope>NUCLEOTIDE SEQUENCE</scope>
</reference>
<dbReference type="EMBL" id="LAZR01003159">
    <property type="protein sequence ID" value="KKN21301.1"/>
    <property type="molecule type" value="Genomic_DNA"/>
</dbReference>